<evidence type="ECO:0000313" key="4">
    <source>
        <dbReference type="EMBL" id="OXB67204.1"/>
    </source>
</evidence>
<feature type="domain" description="PNPLA" evidence="3">
    <location>
        <begin position="12"/>
        <end position="156"/>
    </location>
</feature>
<feature type="non-terminal residue" evidence="4">
    <location>
        <position position="261"/>
    </location>
</feature>
<sequence length="261" mass="29158">MKINASERSFSLMFRGCSFLQVYEAGVVKALQDLSPEILKSASKIYGVSSGSIVAAFAACECDIGEMQQYLYSAGKLFFSTLLTARGKVLSVVKDALHKFLPANAHQLASGKLHIILTRLRDWNSVMVSEFASKEDIIQRYVDGEFSMRTASFTSQTTITVSALAGEYDICPRDCPLAFFTFQAVDWILQISEQNLYRVQCLFQCPSAKGCEQLYHNGYQDAVSFLQRLSKWLGMRSSPFVFQFTLLVPNIARSLVVDPET</sequence>
<gene>
    <name evidence="4" type="ORF">ASZ78_015845</name>
</gene>
<organism evidence="4 5">
    <name type="scientific">Callipepla squamata</name>
    <name type="common">Scaled quail</name>
    <dbReference type="NCBI Taxonomy" id="9009"/>
    <lineage>
        <taxon>Eukaryota</taxon>
        <taxon>Metazoa</taxon>
        <taxon>Chordata</taxon>
        <taxon>Craniata</taxon>
        <taxon>Vertebrata</taxon>
        <taxon>Euteleostomi</taxon>
        <taxon>Archelosauria</taxon>
        <taxon>Archosauria</taxon>
        <taxon>Dinosauria</taxon>
        <taxon>Saurischia</taxon>
        <taxon>Theropoda</taxon>
        <taxon>Coelurosauria</taxon>
        <taxon>Aves</taxon>
        <taxon>Neognathae</taxon>
        <taxon>Galloanserae</taxon>
        <taxon>Galliformes</taxon>
        <taxon>Odontophoridae</taxon>
        <taxon>Callipepla</taxon>
    </lineage>
</organism>
<dbReference type="GO" id="GO:0055088">
    <property type="term" value="P:lipid homeostasis"/>
    <property type="evidence" value="ECO:0007669"/>
    <property type="project" value="TreeGrafter"/>
</dbReference>
<keyword evidence="1 2" id="KW-0443">Lipid metabolism</keyword>
<dbReference type="Proteomes" id="UP000198323">
    <property type="component" value="Unassembled WGS sequence"/>
</dbReference>
<evidence type="ECO:0000313" key="5">
    <source>
        <dbReference type="Proteomes" id="UP000198323"/>
    </source>
</evidence>
<dbReference type="PANTHER" id="PTHR12406:SF23">
    <property type="entry name" value="OMEGA-HYDROXYCERAMIDE TRANSACYLASE"/>
    <property type="match status" value="1"/>
</dbReference>
<dbReference type="PANTHER" id="PTHR12406">
    <property type="entry name" value="CALCIUM-INDEPENDENT PHOSPHOLIPASE A2 IPLA2 -RELATED"/>
    <property type="match status" value="1"/>
</dbReference>
<reference evidence="4 5" key="1">
    <citation type="submission" date="2016-07" db="EMBL/GenBank/DDBJ databases">
        <title>Disparate Historic Effective Population Sizes Predicted by Modern Levels of Genome Diversity for the Scaled Quail (Callipepla squamata) and the Northern Bobwhite (Colinus virginianus): Inferences from First and Second Generation Draft Genome Assemblies for Sympatric New World Quail.</title>
        <authorList>
            <person name="Oldeschulte D.L."/>
            <person name="Halley Y.A."/>
            <person name="Bhattarai E.K."/>
            <person name="Brashear W.A."/>
            <person name="Hill J."/>
            <person name="Metz R.P."/>
            <person name="Johnson C.D."/>
            <person name="Rollins D."/>
            <person name="Peterson M.J."/>
            <person name="Bickhart D.M."/>
            <person name="Decker J.E."/>
            <person name="Seabury C.M."/>
        </authorList>
    </citation>
    <scope>NUCLEOTIDE SEQUENCE [LARGE SCALE GENOMIC DNA]</scope>
    <source>
        <strain evidence="4 5">Texas</strain>
        <tissue evidence="4">Leg muscle</tissue>
    </source>
</reference>
<dbReference type="GO" id="GO:0019433">
    <property type="term" value="P:triglyceride catabolic process"/>
    <property type="evidence" value="ECO:0007669"/>
    <property type="project" value="TreeGrafter"/>
</dbReference>
<comment type="caution">
    <text evidence="4">The sequence shown here is derived from an EMBL/GenBank/DDBJ whole genome shotgun (WGS) entry which is preliminary data.</text>
</comment>
<dbReference type="GO" id="GO:0005811">
    <property type="term" value="C:lipid droplet"/>
    <property type="evidence" value="ECO:0007669"/>
    <property type="project" value="TreeGrafter"/>
</dbReference>
<keyword evidence="5" id="KW-1185">Reference proteome</keyword>
<dbReference type="OrthoDB" id="197155at2759"/>
<dbReference type="InterPro" id="IPR033562">
    <property type="entry name" value="PLPL"/>
</dbReference>
<dbReference type="STRING" id="9009.A0A226NI49"/>
<evidence type="ECO:0000256" key="2">
    <source>
        <dbReference type="PROSITE-ProRule" id="PRU01161"/>
    </source>
</evidence>
<dbReference type="SUPFAM" id="SSF52151">
    <property type="entry name" value="FabD/lysophospholipase-like"/>
    <property type="match status" value="1"/>
</dbReference>
<comment type="caution">
    <text evidence="2">Lacks conserved residue(s) required for the propagation of feature annotation.</text>
</comment>
<proteinExistence type="predicted"/>
<dbReference type="Pfam" id="PF01734">
    <property type="entry name" value="Patatin"/>
    <property type="match status" value="1"/>
</dbReference>
<feature type="short sequence motif" description="GXSXG" evidence="2">
    <location>
        <begin position="47"/>
        <end position="51"/>
    </location>
</feature>
<dbReference type="Gene3D" id="3.40.1090.10">
    <property type="entry name" value="Cytosolic phospholipase A2 catalytic domain"/>
    <property type="match status" value="1"/>
</dbReference>
<dbReference type="InterPro" id="IPR002641">
    <property type="entry name" value="PNPLA_dom"/>
</dbReference>
<feature type="active site" description="Proton acceptor" evidence="2">
    <location>
        <position position="143"/>
    </location>
</feature>
<name>A0A226NI49_CALSU</name>
<dbReference type="AlphaFoldDB" id="A0A226NI49"/>
<dbReference type="EMBL" id="MCFN01000042">
    <property type="protein sequence ID" value="OXB67204.1"/>
    <property type="molecule type" value="Genomic_DNA"/>
</dbReference>
<dbReference type="GO" id="GO:0004806">
    <property type="term" value="F:triacylglycerol lipase activity"/>
    <property type="evidence" value="ECO:0007669"/>
    <property type="project" value="TreeGrafter"/>
</dbReference>
<evidence type="ECO:0000256" key="1">
    <source>
        <dbReference type="ARBA" id="ARBA00023098"/>
    </source>
</evidence>
<dbReference type="InterPro" id="IPR016035">
    <property type="entry name" value="Acyl_Trfase/lysoPLipase"/>
</dbReference>
<keyword evidence="2" id="KW-0378">Hydrolase</keyword>
<protein>
    <recommendedName>
        <fullName evidence="3">PNPLA domain-containing protein</fullName>
    </recommendedName>
</protein>
<dbReference type="GO" id="GO:0005737">
    <property type="term" value="C:cytoplasm"/>
    <property type="evidence" value="ECO:0007669"/>
    <property type="project" value="TreeGrafter"/>
</dbReference>
<accession>A0A226NI49</accession>
<keyword evidence="2" id="KW-0442">Lipid degradation</keyword>
<dbReference type="GO" id="GO:0016020">
    <property type="term" value="C:membrane"/>
    <property type="evidence" value="ECO:0007669"/>
    <property type="project" value="TreeGrafter"/>
</dbReference>
<evidence type="ECO:0000259" key="3">
    <source>
        <dbReference type="PROSITE" id="PS51635"/>
    </source>
</evidence>
<dbReference type="PROSITE" id="PS51635">
    <property type="entry name" value="PNPLA"/>
    <property type="match status" value="1"/>
</dbReference>
<feature type="active site" description="Nucleophile" evidence="2">
    <location>
        <position position="49"/>
    </location>
</feature>